<feature type="region of interest" description="Disordered" evidence="7">
    <location>
        <begin position="256"/>
        <end position="345"/>
    </location>
</feature>
<dbReference type="EC" id="2.7.13.3" evidence="2"/>
<evidence type="ECO:0000256" key="6">
    <source>
        <dbReference type="ARBA" id="ARBA00023012"/>
    </source>
</evidence>
<evidence type="ECO:0000256" key="1">
    <source>
        <dbReference type="ARBA" id="ARBA00000085"/>
    </source>
</evidence>
<evidence type="ECO:0000256" key="7">
    <source>
        <dbReference type="SAM" id="MobiDB-lite"/>
    </source>
</evidence>
<comment type="caution">
    <text evidence="9">The sequence shown here is derived from an EMBL/GenBank/DDBJ whole genome shotgun (WGS) entry which is preliminary data.</text>
</comment>
<comment type="catalytic activity">
    <reaction evidence="1">
        <text>ATP + protein L-histidine = ADP + protein N-phospho-L-histidine.</text>
        <dbReference type="EC" id="2.7.13.3"/>
    </reaction>
</comment>
<proteinExistence type="predicted"/>
<gene>
    <name evidence="9" type="ORF">Atai01_33770</name>
</gene>
<dbReference type="Proteomes" id="UP001165136">
    <property type="component" value="Unassembled WGS sequence"/>
</dbReference>
<keyword evidence="10" id="KW-1185">Reference proteome</keyword>
<accession>A0A9W6VD07</accession>
<feature type="compositionally biased region" description="Basic residues" evidence="7">
    <location>
        <begin position="482"/>
        <end position="491"/>
    </location>
</feature>
<evidence type="ECO:0000256" key="2">
    <source>
        <dbReference type="ARBA" id="ARBA00012438"/>
    </source>
</evidence>
<sequence length="503" mass="52431">MYVPDAEPPHEFAPQEPHEDGGEDRVSYRELVVALARRNQRLARLQLELVQQLNNELASTGRVTTLFQFERLAGKMRRNNDNLVALSRSEAESQVDPVAFGEVLLAAVSEIGQHERVAVQTPPSARIAGRAAGDLTRLLAELLDNAVTFSGAETQVALETNVTEGGGLLVGIEDLGVGMTDAQIALATARLAGRSAPGTAPSSPVGLLVAGRLAGRHGVGVTVHHGRDGVGVGVAVTVPADLVTDLRETVPIPLLTPAPAAIPPLPEETAGPAEPAGDPGVLGDWRQDPHSGSLWPEPLASPAESEPLASPAESEPLAPAAESEALASPAESEPLAEPGAGHLFESTNTDKLTEWWHGEPPSDVTLESTPIFDEMVSVWFRSPSAASDSPAGAGQPAASATGAWDSAADAGWRVVEAVSQSGPTSFTEAGLPRRRQGEQLMPGAIAPATSTIFPAPEAGRDRPARDAAGVRGRLSNFQRGLKLGRRGRHRAGQPDDPPDGTQG</sequence>
<organism evidence="9 10">
    <name type="scientific">Amycolatopsis taiwanensis</name>
    <dbReference type="NCBI Taxonomy" id="342230"/>
    <lineage>
        <taxon>Bacteria</taxon>
        <taxon>Bacillati</taxon>
        <taxon>Actinomycetota</taxon>
        <taxon>Actinomycetes</taxon>
        <taxon>Pseudonocardiales</taxon>
        <taxon>Pseudonocardiaceae</taxon>
        <taxon>Amycolatopsis</taxon>
    </lineage>
</organism>
<dbReference type="PANTHER" id="PTHR44936">
    <property type="entry name" value="SENSOR PROTEIN CREC"/>
    <property type="match status" value="1"/>
</dbReference>
<keyword evidence="6" id="KW-0902">Two-component regulatory system</keyword>
<feature type="compositionally biased region" description="Low complexity" evidence="7">
    <location>
        <begin position="296"/>
        <end position="338"/>
    </location>
</feature>
<reference evidence="9" key="1">
    <citation type="submission" date="2023-03" db="EMBL/GenBank/DDBJ databases">
        <title>Amycolatopsis taiwanensis NBRC 103393.</title>
        <authorList>
            <person name="Ichikawa N."/>
            <person name="Sato H."/>
            <person name="Tonouchi N."/>
        </authorList>
    </citation>
    <scope>NUCLEOTIDE SEQUENCE</scope>
    <source>
        <strain evidence="9">NBRC 103393</strain>
    </source>
</reference>
<evidence type="ECO:0000313" key="9">
    <source>
        <dbReference type="EMBL" id="GLY66758.1"/>
    </source>
</evidence>
<protein>
    <recommendedName>
        <fullName evidence="2">histidine kinase</fullName>
        <ecNumber evidence="2">2.7.13.3</ecNumber>
    </recommendedName>
</protein>
<name>A0A9W6VD07_9PSEU</name>
<feature type="region of interest" description="Disordered" evidence="7">
    <location>
        <begin position="447"/>
        <end position="503"/>
    </location>
</feature>
<evidence type="ECO:0000256" key="3">
    <source>
        <dbReference type="ARBA" id="ARBA00022553"/>
    </source>
</evidence>
<feature type="region of interest" description="Disordered" evidence="7">
    <location>
        <begin position="1"/>
        <end position="25"/>
    </location>
</feature>
<dbReference type="InterPro" id="IPR050980">
    <property type="entry name" value="2C_sensor_his_kinase"/>
</dbReference>
<evidence type="ECO:0000313" key="10">
    <source>
        <dbReference type="Proteomes" id="UP001165136"/>
    </source>
</evidence>
<dbReference type="RefSeq" id="WP_285487460.1">
    <property type="nucleotide sequence ID" value="NZ_BSTI01000006.1"/>
</dbReference>
<evidence type="ECO:0000256" key="5">
    <source>
        <dbReference type="ARBA" id="ARBA00022777"/>
    </source>
</evidence>
<dbReference type="GO" id="GO:0000160">
    <property type="term" value="P:phosphorelay signal transduction system"/>
    <property type="evidence" value="ECO:0007669"/>
    <property type="project" value="UniProtKB-KW"/>
</dbReference>
<dbReference type="EMBL" id="BSTI01000006">
    <property type="protein sequence ID" value="GLY66758.1"/>
    <property type="molecule type" value="Genomic_DNA"/>
</dbReference>
<dbReference type="GO" id="GO:0004673">
    <property type="term" value="F:protein histidine kinase activity"/>
    <property type="evidence" value="ECO:0007669"/>
    <property type="project" value="UniProtKB-EC"/>
</dbReference>
<dbReference type="PANTHER" id="PTHR44936:SF9">
    <property type="entry name" value="SENSOR PROTEIN CREC"/>
    <property type="match status" value="1"/>
</dbReference>
<evidence type="ECO:0000259" key="8">
    <source>
        <dbReference type="SMART" id="SM00387"/>
    </source>
</evidence>
<feature type="compositionally biased region" description="Pro residues" evidence="7">
    <location>
        <begin position="256"/>
        <end position="266"/>
    </location>
</feature>
<keyword evidence="5" id="KW-0418">Kinase</keyword>
<dbReference type="Pfam" id="PF02518">
    <property type="entry name" value="HATPase_c"/>
    <property type="match status" value="1"/>
</dbReference>
<evidence type="ECO:0000256" key="4">
    <source>
        <dbReference type="ARBA" id="ARBA00022679"/>
    </source>
</evidence>
<keyword evidence="3" id="KW-0597">Phosphoprotein</keyword>
<keyword evidence="4" id="KW-0808">Transferase</keyword>
<feature type="compositionally biased region" description="Basic and acidic residues" evidence="7">
    <location>
        <begin position="16"/>
        <end position="25"/>
    </location>
</feature>
<dbReference type="Gene3D" id="3.30.565.10">
    <property type="entry name" value="Histidine kinase-like ATPase, C-terminal domain"/>
    <property type="match status" value="1"/>
</dbReference>
<dbReference type="SUPFAM" id="SSF55874">
    <property type="entry name" value="ATPase domain of HSP90 chaperone/DNA topoisomerase II/histidine kinase"/>
    <property type="match status" value="1"/>
</dbReference>
<dbReference type="AlphaFoldDB" id="A0A9W6VD07"/>
<dbReference type="InterPro" id="IPR003594">
    <property type="entry name" value="HATPase_dom"/>
</dbReference>
<feature type="domain" description="Histidine kinase/HSP90-like ATPase" evidence="8">
    <location>
        <begin position="130"/>
        <end position="242"/>
    </location>
</feature>
<dbReference type="SMART" id="SM00387">
    <property type="entry name" value="HATPase_c"/>
    <property type="match status" value="1"/>
</dbReference>
<dbReference type="InterPro" id="IPR036890">
    <property type="entry name" value="HATPase_C_sf"/>
</dbReference>